<accession>L8GH88</accession>
<sequence>MNQAMRAQYASYAKQLYKMLIQASSASYQSNEVACTWAVSRIRSEFRKHKDESNPQRIENLLQRAHLVLLAVAADDA</sequence>
<evidence type="ECO:0000259" key="1">
    <source>
        <dbReference type="Pfam" id="PF05347"/>
    </source>
</evidence>
<name>L8GH88_ACACF</name>
<feature type="domain" description="Complex 1 LYR protein" evidence="1">
    <location>
        <begin position="14"/>
        <end position="66"/>
    </location>
</feature>
<keyword evidence="3" id="KW-1185">Reference proteome</keyword>
<protein>
    <recommendedName>
        <fullName evidence="1">Complex 1 LYR protein domain-containing protein</fullName>
    </recommendedName>
</protein>
<dbReference type="KEGG" id="acan:ACA1_033470"/>
<dbReference type="InterPro" id="IPR008011">
    <property type="entry name" value="Complex1_LYR_dom"/>
</dbReference>
<dbReference type="Proteomes" id="UP000011083">
    <property type="component" value="Unassembled WGS sequence"/>
</dbReference>
<dbReference type="Pfam" id="PF05347">
    <property type="entry name" value="Complex1_LYR"/>
    <property type="match status" value="1"/>
</dbReference>
<dbReference type="RefSeq" id="XP_004334212.1">
    <property type="nucleotide sequence ID" value="XM_004334164.1"/>
</dbReference>
<evidence type="ECO:0000313" key="2">
    <source>
        <dbReference type="EMBL" id="ELR12199.1"/>
    </source>
</evidence>
<dbReference type="AlphaFoldDB" id="L8GH88"/>
<gene>
    <name evidence="2" type="ORF">ACA1_033470</name>
</gene>
<reference evidence="2 3" key="1">
    <citation type="journal article" date="2013" name="Genome Biol.">
        <title>Genome of Acanthamoeba castellanii highlights extensive lateral gene transfer and early evolution of tyrosine kinase signaling.</title>
        <authorList>
            <person name="Clarke M."/>
            <person name="Lohan A.J."/>
            <person name="Liu B."/>
            <person name="Lagkouvardos I."/>
            <person name="Roy S."/>
            <person name="Zafar N."/>
            <person name="Bertelli C."/>
            <person name="Schilde C."/>
            <person name="Kianianmomeni A."/>
            <person name="Burglin T.R."/>
            <person name="Frech C."/>
            <person name="Turcotte B."/>
            <person name="Kopec K.O."/>
            <person name="Synnott J.M."/>
            <person name="Choo C."/>
            <person name="Paponov I."/>
            <person name="Finkler A."/>
            <person name="Soon Heng Tan C."/>
            <person name="Hutchins A.P."/>
            <person name="Weinmeier T."/>
            <person name="Rattei T."/>
            <person name="Chu J.S."/>
            <person name="Gimenez G."/>
            <person name="Irimia M."/>
            <person name="Rigden D.J."/>
            <person name="Fitzpatrick D.A."/>
            <person name="Lorenzo-Morales J."/>
            <person name="Bateman A."/>
            <person name="Chiu C.H."/>
            <person name="Tang P."/>
            <person name="Hegemann P."/>
            <person name="Fromm H."/>
            <person name="Raoult D."/>
            <person name="Greub G."/>
            <person name="Miranda-Saavedra D."/>
            <person name="Chen N."/>
            <person name="Nash P."/>
            <person name="Ginger M.L."/>
            <person name="Horn M."/>
            <person name="Schaap P."/>
            <person name="Caler L."/>
            <person name="Loftus B."/>
        </authorList>
    </citation>
    <scope>NUCLEOTIDE SEQUENCE [LARGE SCALE GENOMIC DNA]</scope>
    <source>
        <strain evidence="2 3">Neff</strain>
    </source>
</reference>
<dbReference type="GeneID" id="14912694"/>
<organism evidence="2 3">
    <name type="scientific">Acanthamoeba castellanii (strain ATCC 30010 / Neff)</name>
    <dbReference type="NCBI Taxonomy" id="1257118"/>
    <lineage>
        <taxon>Eukaryota</taxon>
        <taxon>Amoebozoa</taxon>
        <taxon>Discosea</taxon>
        <taxon>Longamoebia</taxon>
        <taxon>Centramoebida</taxon>
        <taxon>Acanthamoebidae</taxon>
        <taxon>Acanthamoeba</taxon>
    </lineage>
</organism>
<dbReference type="EMBL" id="KB008125">
    <property type="protein sequence ID" value="ELR12199.1"/>
    <property type="molecule type" value="Genomic_DNA"/>
</dbReference>
<dbReference type="VEuPathDB" id="AmoebaDB:ACA1_033470"/>
<dbReference type="CDD" id="cd20251">
    <property type="entry name" value="Complex1_LYR_SF"/>
    <property type="match status" value="1"/>
</dbReference>
<proteinExistence type="predicted"/>
<evidence type="ECO:0000313" key="3">
    <source>
        <dbReference type="Proteomes" id="UP000011083"/>
    </source>
</evidence>